<dbReference type="GO" id="GO:0003824">
    <property type="term" value="F:catalytic activity"/>
    <property type="evidence" value="ECO:0007669"/>
    <property type="project" value="InterPro"/>
</dbReference>
<accession>A0A411EBL0</accession>
<gene>
    <name evidence="1" type="ORF">EQY75_11125</name>
</gene>
<dbReference type="Pfam" id="PF01063">
    <property type="entry name" value="Aminotran_4"/>
    <property type="match status" value="1"/>
</dbReference>
<dbReference type="AlphaFoldDB" id="A0A411EBL0"/>
<evidence type="ECO:0008006" key="3">
    <source>
        <dbReference type="Google" id="ProtNLM"/>
    </source>
</evidence>
<dbReference type="InterPro" id="IPR043132">
    <property type="entry name" value="BCAT-like_C"/>
</dbReference>
<keyword evidence="2" id="KW-1185">Reference proteome</keyword>
<dbReference type="InterPro" id="IPR036038">
    <property type="entry name" value="Aminotransferase-like"/>
</dbReference>
<organism evidence="1 2">
    <name type="scientific">Muriicola soli</name>
    <dbReference type="NCBI Taxonomy" id="2507538"/>
    <lineage>
        <taxon>Bacteria</taxon>
        <taxon>Pseudomonadati</taxon>
        <taxon>Bacteroidota</taxon>
        <taxon>Flavobacteriia</taxon>
        <taxon>Flavobacteriales</taxon>
        <taxon>Flavobacteriaceae</taxon>
        <taxon>Muriicola</taxon>
    </lineage>
</organism>
<dbReference type="Gene3D" id="3.20.10.10">
    <property type="entry name" value="D-amino Acid Aminotransferase, subunit A, domain 2"/>
    <property type="match status" value="1"/>
</dbReference>
<reference evidence="1 2" key="1">
    <citation type="submission" date="2019-01" db="EMBL/GenBank/DDBJ databases">
        <title>Muriicola soli sp. nov., isolated from soil.</title>
        <authorList>
            <person name="Kang H.J."/>
            <person name="Kim S.B."/>
        </authorList>
    </citation>
    <scope>NUCLEOTIDE SEQUENCE [LARGE SCALE GENOMIC DNA]</scope>
    <source>
        <strain evidence="1 2">MMS17-SY002</strain>
    </source>
</reference>
<dbReference type="SUPFAM" id="SSF56752">
    <property type="entry name" value="D-aminoacid aminotransferase-like PLP-dependent enzymes"/>
    <property type="match status" value="1"/>
</dbReference>
<sequence>MYRFIETIRLENGAFPLLEEHQLRLNKTFFHFGDSDPFLLDEVITVPTEYMKGIVKCRVAYDLQANVSVEFENYNIKKLNSFSLVDIGSSGYSYKFEDRQWIIDLVDKSDTDEIIMCRNGEITDSSYANLVFFDGRHWITPELPLLQGTRRSHLLKTGLIKEGLIRESEIFNFHQFKCINAMISWEEAPVYQIGQIKRIIS</sequence>
<dbReference type="InterPro" id="IPR001544">
    <property type="entry name" value="Aminotrans_IV"/>
</dbReference>
<dbReference type="EMBL" id="CP035544">
    <property type="protein sequence ID" value="QBA65028.1"/>
    <property type="molecule type" value="Genomic_DNA"/>
</dbReference>
<proteinExistence type="predicted"/>
<dbReference type="Proteomes" id="UP000290889">
    <property type="component" value="Chromosome"/>
</dbReference>
<dbReference type="RefSeq" id="WP_129605860.1">
    <property type="nucleotide sequence ID" value="NZ_CP035544.1"/>
</dbReference>
<dbReference type="Gene3D" id="3.30.470.10">
    <property type="match status" value="1"/>
</dbReference>
<dbReference type="OrthoDB" id="1148709at2"/>
<dbReference type="KEGG" id="mur:EQY75_11125"/>
<name>A0A411EBL0_9FLAO</name>
<evidence type="ECO:0000313" key="2">
    <source>
        <dbReference type="Proteomes" id="UP000290889"/>
    </source>
</evidence>
<protein>
    <recommendedName>
        <fullName evidence="3">4-amino-4-deoxychorismate lyase</fullName>
    </recommendedName>
</protein>
<dbReference type="InterPro" id="IPR043131">
    <property type="entry name" value="BCAT-like_N"/>
</dbReference>
<evidence type="ECO:0000313" key="1">
    <source>
        <dbReference type="EMBL" id="QBA65028.1"/>
    </source>
</evidence>